<dbReference type="InterPro" id="IPR006574">
    <property type="entry name" value="PRY"/>
</dbReference>
<proteinExistence type="predicted"/>
<dbReference type="InterPro" id="IPR043136">
    <property type="entry name" value="B30.2/SPRY_sf"/>
</dbReference>
<dbReference type="InterPro" id="IPR013320">
    <property type="entry name" value="ConA-like_dom_sf"/>
</dbReference>
<organism evidence="2 3">
    <name type="scientific">Astyanax mexicanus</name>
    <name type="common">Blind cave fish</name>
    <name type="synonym">Astyanax fasciatus mexicanus</name>
    <dbReference type="NCBI Taxonomy" id="7994"/>
    <lineage>
        <taxon>Eukaryota</taxon>
        <taxon>Metazoa</taxon>
        <taxon>Chordata</taxon>
        <taxon>Craniata</taxon>
        <taxon>Vertebrata</taxon>
        <taxon>Euteleostomi</taxon>
        <taxon>Actinopterygii</taxon>
        <taxon>Neopterygii</taxon>
        <taxon>Teleostei</taxon>
        <taxon>Ostariophysi</taxon>
        <taxon>Characiformes</taxon>
        <taxon>Characoidei</taxon>
        <taxon>Acestrorhamphidae</taxon>
        <taxon>Acestrorhamphinae</taxon>
        <taxon>Astyanax</taxon>
    </lineage>
</organism>
<dbReference type="PROSITE" id="PS50188">
    <property type="entry name" value="B302_SPRY"/>
    <property type="match status" value="1"/>
</dbReference>
<dbReference type="InterPro" id="IPR050143">
    <property type="entry name" value="TRIM/RBCC"/>
</dbReference>
<name>A0A8B9GWN0_ASTMX</name>
<dbReference type="PRINTS" id="PR01407">
    <property type="entry name" value="BUTYPHLNCDUF"/>
</dbReference>
<dbReference type="SUPFAM" id="SSF49899">
    <property type="entry name" value="Concanavalin A-like lectins/glucanases"/>
    <property type="match status" value="1"/>
</dbReference>
<dbReference type="Proteomes" id="UP000694621">
    <property type="component" value="Unplaced"/>
</dbReference>
<evidence type="ECO:0000313" key="3">
    <source>
        <dbReference type="Proteomes" id="UP000694621"/>
    </source>
</evidence>
<dbReference type="InterPro" id="IPR003877">
    <property type="entry name" value="SPRY_dom"/>
</dbReference>
<accession>A0A8B9GWN0</accession>
<evidence type="ECO:0000259" key="1">
    <source>
        <dbReference type="PROSITE" id="PS50188"/>
    </source>
</evidence>
<feature type="domain" description="B30.2/SPRY" evidence="1">
    <location>
        <begin position="3"/>
        <end position="197"/>
    </location>
</feature>
<reference evidence="2" key="1">
    <citation type="submission" date="2025-08" db="UniProtKB">
        <authorList>
            <consortium name="Ensembl"/>
        </authorList>
    </citation>
    <scope>IDENTIFICATION</scope>
</reference>
<dbReference type="Pfam" id="PF13765">
    <property type="entry name" value="PRY"/>
    <property type="match status" value="1"/>
</dbReference>
<dbReference type="InterPro" id="IPR003879">
    <property type="entry name" value="Butyrophylin_SPRY"/>
</dbReference>
<dbReference type="Pfam" id="PF00622">
    <property type="entry name" value="SPRY"/>
    <property type="match status" value="1"/>
</dbReference>
<sequence length="225" mass="24930">MEGKGVVVSSCDAALCFLSSAPVTLDPNTAEDSLHLSEDLTEVEDTDGRAPVPRNPERFDLYQCVLGSEGFNSGTHCWDVQVGDSEDWDVGVVSASVRRSGDSFWGSAWTLGYEENSNEYCVHRPGEPDHFFTPDQPVQSVRVQLDWEAGKLTFTDLQTNADLHSINHAFTEKLLPLFRNLSHAPLKILAHIHLQALGSWVQVFIWVPCFSLFLCGVPPPTVQNM</sequence>
<dbReference type="AlphaFoldDB" id="A0A8B9GWN0"/>
<dbReference type="PANTHER" id="PTHR24103">
    <property type="entry name" value="E3 UBIQUITIN-PROTEIN LIGASE TRIM"/>
    <property type="match status" value="1"/>
</dbReference>
<dbReference type="InterPro" id="IPR001870">
    <property type="entry name" value="B30.2/SPRY"/>
</dbReference>
<protein>
    <recommendedName>
        <fullName evidence="1">B30.2/SPRY domain-containing protein</fullName>
    </recommendedName>
</protein>
<dbReference type="Gene3D" id="2.60.120.920">
    <property type="match status" value="1"/>
</dbReference>
<dbReference type="Ensembl" id="ENSAMXT00005005109.1">
    <property type="protein sequence ID" value="ENSAMXP00005004470.1"/>
    <property type="gene ID" value="ENSAMXG00005002783.1"/>
</dbReference>
<evidence type="ECO:0000313" key="2">
    <source>
        <dbReference type="Ensembl" id="ENSAMXP00005004470.1"/>
    </source>
</evidence>
<dbReference type="SMART" id="SM00589">
    <property type="entry name" value="PRY"/>
    <property type="match status" value="1"/>
</dbReference>